<gene>
    <name evidence="1" type="ORF">HMPREF1171_00227</name>
</gene>
<dbReference type="AlphaFoldDB" id="K1JIC1"/>
<dbReference type="HOGENOM" id="CLU_3303480_0_0_6"/>
<evidence type="ECO:0000313" key="2">
    <source>
        <dbReference type="Proteomes" id="UP000005149"/>
    </source>
</evidence>
<reference evidence="1 2" key="1">
    <citation type="submission" date="2012-06" db="EMBL/GenBank/DDBJ databases">
        <title>The Genome Sequence of Aeromonas hydrophila SSU.</title>
        <authorList>
            <consortium name="The Broad Institute Genome Sequencing Platform"/>
            <person name="Earl A."/>
            <person name="Ward D."/>
            <person name="Feldgarden M."/>
            <person name="Gevers D."/>
            <person name="Chopra A."/>
            <person name="Walker B."/>
            <person name="Young S.K."/>
            <person name="Zeng Q."/>
            <person name="Gargeya S."/>
            <person name="Fitzgerald M."/>
            <person name="Haas B."/>
            <person name="Abouelleil A."/>
            <person name="Alvarado L."/>
            <person name="Arachchi H.M."/>
            <person name="Berlin A.M."/>
            <person name="Chapman S.B."/>
            <person name="Goldberg J."/>
            <person name="Griggs A."/>
            <person name="Gujja S."/>
            <person name="Hansen M."/>
            <person name="Howarth C."/>
            <person name="Imamovic A."/>
            <person name="Larimer J."/>
            <person name="McCowan C."/>
            <person name="Montmayeur A."/>
            <person name="Murphy C."/>
            <person name="Neiman D."/>
            <person name="Pearson M."/>
            <person name="Priest M."/>
            <person name="Roberts A."/>
            <person name="Saif S."/>
            <person name="Shea T."/>
            <person name="Sisk P."/>
            <person name="Sykes S."/>
            <person name="Wortman J."/>
            <person name="Nusbaum C."/>
            <person name="Birren B."/>
        </authorList>
    </citation>
    <scope>NUCLEOTIDE SEQUENCE [LARGE SCALE GENOMIC DNA]</scope>
    <source>
        <strain evidence="1 2">SSU</strain>
    </source>
</reference>
<evidence type="ECO:0000313" key="1">
    <source>
        <dbReference type="EMBL" id="EKB29936.1"/>
    </source>
</evidence>
<organism evidence="1 2">
    <name type="scientific">Aeromonas dhakensis</name>
    <dbReference type="NCBI Taxonomy" id="196024"/>
    <lineage>
        <taxon>Bacteria</taxon>
        <taxon>Pseudomonadati</taxon>
        <taxon>Pseudomonadota</taxon>
        <taxon>Gammaproteobacteria</taxon>
        <taxon>Aeromonadales</taxon>
        <taxon>Aeromonadaceae</taxon>
        <taxon>Aeromonas</taxon>
    </lineage>
</organism>
<dbReference type="Proteomes" id="UP000005149">
    <property type="component" value="Unassembled WGS sequence"/>
</dbReference>
<comment type="caution">
    <text evidence="1">The sequence shown here is derived from an EMBL/GenBank/DDBJ whole genome shotgun (WGS) entry which is preliminary data.</text>
</comment>
<accession>K1JIC1</accession>
<dbReference type="EMBL" id="AGWR01000003">
    <property type="protein sequence ID" value="EKB29936.1"/>
    <property type="molecule type" value="Genomic_DNA"/>
</dbReference>
<keyword evidence="2" id="KW-1185">Reference proteome</keyword>
<name>K1JIC1_9GAMM</name>
<proteinExistence type="predicted"/>
<sequence>MVLKRNYSLIDISRFRLTDKKHINVILLIHTVDMYINKK</sequence>
<protein>
    <submittedName>
        <fullName evidence="1">Uncharacterized protein</fullName>
    </submittedName>
</protein>